<accession>A0A1W6MQU9</accession>
<dbReference type="RefSeq" id="WP_085770026.1">
    <property type="nucleotide sequence ID" value="NZ_AP027149.1"/>
</dbReference>
<dbReference type="AlphaFoldDB" id="A0A1W6MQU9"/>
<dbReference type="STRING" id="655015.B1812_01520"/>
<evidence type="ECO:0000259" key="1">
    <source>
        <dbReference type="SMART" id="SM00974"/>
    </source>
</evidence>
<reference evidence="2 3" key="1">
    <citation type="submission" date="2017-02" db="EMBL/GenBank/DDBJ databases">
        <authorList>
            <person name="Peterson S.W."/>
        </authorList>
    </citation>
    <scope>NUCLEOTIDE SEQUENCE [LARGE SCALE GENOMIC DNA]</scope>
    <source>
        <strain evidence="2 3">S285</strain>
    </source>
</reference>
<dbReference type="InterPro" id="IPR018306">
    <property type="entry name" value="Phage_T5_Orf172_DNA-bd"/>
</dbReference>
<dbReference type="SMART" id="SM00974">
    <property type="entry name" value="T5orf172"/>
    <property type="match status" value="1"/>
</dbReference>
<protein>
    <recommendedName>
        <fullName evidence="1">Bacteriophage T5 Orf172 DNA-binding domain-containing protein</fullName>
    </recommendedName>
</protein>
<organism evidence="2 3">
    <name type="scientific">Methylocystis bryophila</name>
    <dbReference type="NCBI Taxonomy" id="655015"/>
    <lineage>
        <taxon>Bacteria</taxon>
        <taxon>Pseudomonadati</taxon>
        <taxon>Pseudomonadota</taxon>
        <taxon>Alphaproteobacteria</taxon>
        <taxon>Hyphomicrobiales</taxon>
        <taxon>Methylocystaceae</taxon>
        <taxon>Methylocystis</taxon>
    </lineage>
</organism>
<dbReference type="OrthoDB" id="8265034at2"/>
<dbReference type="Pfam" id="PF10544">
    <property type="entry name" value="T5orf172"/>
    <property type="match status" value="1"/>
</dbReference>
<dbReference type="EMBL" id="CP019948">
    <property type="protein sequence ID" value="ARN79971.1"/>
    <property type="molecule type" value="Genomic_DNA"/>
</dbReference>
<evidence type="ECO:0000313" key="3">
    <source>
        <dbReference type="Proteomes" id="UP000193978"/>
    </source>
</evidence>
<feature type="domain" description="Bacteriophage T5 Orf172 DNA-binding" evidence="1">
    <location>
        <begin position="13"/>
        <end position="93"/>
    </location>
</feature>
<proteinExistence type="predicted"/>
<sequence length="205" mass="22635">MTSLSIVYVVTNPAMPGLVKIGRTAGDDAGFRISQLYTSGVPFPFKLEFACRVPNAEEVEQALHRAFAPNRVNPRREFFSIEPDQAIAILRLLHVEDATADVGQAPTPIDTEEVRAGEEYASRRPNLNFLEMGIPIGSTLFFEDGTTTVMVSTSKKVRLGTDEMSLTAATKKLLGLPYSVAPGPHWTFNGRLLREIYDETYPLSE</sequence>
<dbReference type="Proteomes" id="UP000193978">
    <property type="component" value="Chromosome"/>
</dbReference>
<name>A0A1W6MQU9_9HYPH</name>
<gene>
    <name evidence="2" type="ORF">B1812_01520</name>
</gene>
<evidence type="ECO:0000313" key="2">
    <source>
        <dbReference type="EMBL" id="ARN79971.1"/>
    </source>
</evidence>
<dbReference type="KEGG" id="mbry:B1812_01520"/>
<keyword evidence="3" id="KW-1185">Reference proteome</keyword>